<dbReference type="HOGENOM" id="CLU_022291_4_1_9"/>
<dbReference type="InterPro" id="IPR013221">
    <property type="entry name" value="Mur_ligase_cen"/>
</dbReference>
<dbReference type="InterPro" id="IPR004101">
    <property type="entry name" value="Mur_ligase_C"/>
</dbReference>
<dbReference type="Gene3D" id="3.40.1190.10">
    <property type="entry name" value="Mur-like, catalytic domain"/>
    <property type="match status" value="1"/>
</dbReference>
<evidence type="ECO:0000256" key="3">
    <source>
        <dbReference type="ARBA" id="ARBA00022618"/>
    </source>
</evidence>
<dbReference type="Pfam" id="PF01225">
    <property type="entry name" value="Mur_ligase"/>
    <property type="match status" value="1"/>
</dbReference>
<evidence type="ECO:0000256" key="7">
    <source>
        <dbReference type="ARBA" id="ARBA00023316"/>
    </source>
</evidence>
<dbReference type="InterPro" id="IPR005761">
    <property type="entry name" value="UDP-N-AcMur-Glu-dNH2Pim_ligase"/>
</dbReference>
<comment type="function">
    <text evidence="8">Catalyzes the addition of an amino acid to the nucleotide precursor UDP-N-acetylmuramoyl-L-alanyl-D-glutamate (UMAG) in the biosynthesis of bacterial cell-wall peptidoglycan.</text>
</comment>
<dbReference type="Pfam" id="PF08245">
    <property type="entry name" value="Mur_ligase_M"/>
    <property type="match status" value="1"/>
</dbReference>
<evidence type="ECO:0000256" key="1">
    <source>
        <dbReference type="ARBA" id="ARBA00004752"/>
    </source>
</evidence>
<evidence type="ECO:0000256" key="2">
    <source>
        <dbReference type="ARBA" id="ARBA00005898"/>
    </source>
</evidence>
<dbReference type="NCBIfam" id="NF001126">
    <property type="entry name" value="PRK00139.1-4"/>
    <property type="match status" value="1"/>
</dbReference>
<dbReference type="GO" id="GO:0009252">
    <property type="term" value="P:peptidoglycan biosynthetic process"/>
    <property type="evidence" value="ECO:0007669"/>
    <property type="project" value="UniProtKB-UniRule"/>
</dbReference>
<keyword evidence="4 8" id="KW-0133">Cell shape</keyword>
<dbReference type="PATRIC" id="fig|796937.3.peg.1583"/>
<dbReference type="GO" id="GO:0000287">
    <property type="term" value="F:magnesium ion binding"/>
    <property type="evidence" value="ECO:0007669"/>
    <property type="project" value="UniProtKB-UniRule"/>
</dbReference>
<accession>G9X1T8</accession>
<dbReference type="Gene3D" id="3.40.1390.10">
    <property type="entry name" value="MurE/MurF, N-terminal domain"/>
    <property type="match status" value="1"/>
</dbReference>
<dbReference type="RefSeq" id="WP_009524598.1">
    <property type="nucleotide sequence ID" value="NZ_JH414547.1"/>
</dbReference>
<comment type="caution">
    <text evidence="13">The sequence shown here is derived from an EMBL/GenBank/DDBJ whole genome shotgun (WGS) entry which is preliminary data.</text>
</comment>
<feature type="binding site" evidence="8">
    <location>
        <position position="30"/>
    </location>
    <ligand>
        <name>UDP-N-acetyl-alpha-D-muramoyl-L-alanyl-D-glutamate</name>
        <dbReference type="ChEBI" id="CHEBI:83900"/>
    </ligand>
</feature>
<dbReference type="PANTHER" id="PTHR23135:SF4">
    <property type="entry name" value="UDP-N-ACETYLMURAMOYL-L-ALANYL-D-GLUTAMATE--2,6-DIAMINOPIMELATE LIGASE MURE HOMOLOG, CHLOROPLASTIC"/>
    <property type="match status" value="1"/>
</dbReference>
<protein>
    <recommendedName>
        <fullName evidence="8">UDP-N-acetylmuramyl-tripeptide synthetase</fullName>
        <ecNumber evidence="8">6.3.2.-</ecNumber>
    </recommendedName>
    <alternativeName>
        <fullName evidence="8">UDP-MurNAc-tripeptide synthetase</fullName>
    </alternativeName>
</protein>
<dbReference type="GO" id="GO:0071555">
    <property type="term" value="P:cell wall organization"/>
    <property type="evidence" value="ECO:0007669"/>
    <property type="project" value="UniProtKB-KW"/>
</dbReference>
<feature type="domain" description="Mur ligase C-terminal" evidence="11">
    <location>
        <begin position="328"/>
        <end position="456"/>
    </location>
</feature>
<comment type="subcellular location">
    <subcellularLocation>
        <location evidence="8 9">Cytoplasm</location>
    </subcellularLocation>
</comment>
<keyword evidence="8" id="KW-0460">Magnesium</keyword>
<feature type="modified residue" description="N6-carboxylysine" evidence="8">
    <location>
        <position position="222"/>
    </location>
</feature>
<sequence length="486" mass="54969">MNLQKLIKTLKIQNITGKTDVDIQDIVYNSKFARENTVFVALVGMSVDGHNYIQDAYDKGVRVFIVSKETDIKSYDITLITVEDTRDALANISDVFFCSPSKNITVIGITGTKGKTTVSNYIKQTLDNSGINCGVIGTNGIFFADKSIKTVNTTPESYEIQKYLRQMVDEDIKVLAMEVSSSGIMMKRVNYIDFDYAIFTNLTPDHIGEKEHPTFEHYVKCKSQLFSMSKYSIINQDDEKSDIMKENANEYMTYSIDKESDLKAEKIIFPSSISNIKTYFNVDNQEYIVNSFGKFGVYNALCVIAVCKKIGLSELQIKNGLSKAHVKGRLQILNIIKNTPIIIDYAHNEVSLENILKTIKVLNPKRIITMFGSIGERAKHRRIELAEVSSKYSDIIIVTSDNPDKEDMKSIIDEIVSHISEDKLKNTYTYINREDAIKKAIEISQAGDIIVLAGKGHEEYQLINGVREHFSDEEQAVKWAKIIKKV</sequence>
<feature type="domain" description="Mur ligase N-terminal catalytic" evidence="10">
    <location>
        <begin position="23"/>
        <end position="94"/>
    </location>
</feature>
<dbReference type="UniPathway" id="UPA00219"/>
<keyword evidence="8" id="KW-0547">Nucleotide-binding</keyword>
<dbReference type="Pfam" id="PF02875">
    <property type="entry name" value="Mur_ligase_C"/>
    <property type="match status" value="1"/>
</dbReference>
<dbReference type="InterPro" id="IPR036615">
    <property type="entry name" value="Mur_ligase_C_dom_sf"/>
</dbReference>
<feature type="binding site" evidence="8">
    <location>
        <begin position="153"/>
        <end position="154"/>
    </location>
    <ligand>
        <name>UDP-N-acetyl-alpha-D-muramoyl-L-alanyl-D-glutamate</name>
        <dbReference type="ChEBI" id="CHEBI:83900"/>
    </ligand>
</feature>
<dbReference type="AlphaFoldDB" id="G9X1T8"/>
<keyword evidence="8" id="KW-0067">ATP-binding</keyword>
<feature type="binding site" evidence="8">
    <location>
        <position position="180"/>
    </location>
    <ligand>
        <name>UDP-N-acetyl-alpha-D-muramoyl-L-alanyl-D-glutamate</name>
        <dbReference type="ChEBI" id="CHEBI:83900"/>
    </ligand>
</feature>
<dbReference type="NCBIfam" id="TIGR01085">
    <property type="entry name" value="murE"/>
    <property type="match status" value="1"/>
</dbReference>
<evidence type="ECO:0000313" key="13">
    <source>
        <dbReference type="EMBL" id="EHL13061.1"/>
    </source>
</evidence>
<gene>
    <name evidence="8" type="primary">murE</name>
    <name evidence="13" type="ORF">HMPREF9629_00361</name>
</gene>
<feature type="domain" description="Mur ligase central" evidence="12">
    <location>
        <begin position="109"/>
        <end position="307"/>
    </location>
</feature>
<feature type="binding site" evidence="8">
    <location>
        <position position="152"/>
    </location>
    <ligand>
        <name>UDP-N-acetyl-alpha-D-muramoyl-L-alanyl-D-glutamate</name>
        <dbReference type="ChEBI" id="CHEBI:83900"/>
    </ligand>
</feature>
<dbReference type="GO" id="GO:0005737">
    <property type="term" value="C:cytoplasm"/>
    <property type="evidence" value="ECO:0007669"/>
    <property type="project" value="UniProtKB-SubCell"/>
</dbReference>
<dbReference type="EMBL" id="AFZE01000045">
    <property type="protein sequence ID" value="EHL13061.1"/>
    <property type="molecule type" value="Genomic_DNA"/>
</dbReference>
<evidence type="ECO:0000313" key="14">
    <source>
        <dbReference type="Proteomes" id="UP000006437"/>
    </source>
</evidence>
<keyword evidence="3 8" id="KW-0132">Cell division</keyword>
<dbReference type="Gene3D" id="3.90.190.20">
    <property type="entry name" value="Mur ligase, C-terminal domain"/>
    <property type="match status" value="1"/>
</dbReference>
<dbReference type="SUPFAM" id="SSF53244">
    <property type="entry name" value="MurD-like peptide ligases, peptide-binding domain"/>
    <property type="match status" value="1"/>
</dbReference>
<keyword evidence="8" id="KW-0963">Cytoplasm</keyword>
<name>G9X1T8_9FIRM</name>
<evidence type="ECO:0000256" key="6">
    <source>
        <dbReference type="ARBA" id="ARBA00023306"/>
    </source>
</evidence>
<keyword evidence="6 8" id="KW-0131">Cell cycle</keyword>
<comment type="caution">
    <text evidence="8">Lacks conserved residue(s) required for the propagation of feature annotation.</text>
</comment>
<comment type="similarity">
    <text evidence="2 8">Belongs to the MurCDEF family. MurE subfamily.</text>
</comment>
<feature type="binding site" evidence="8">
    <location>
        <begin position="111"/>
        <end position="117"/>
    </location>
    <ligand>
        <name>ATP</name>
        <dbReference type="ChEBI" id="CHEBI:30616"/>
    </ligand>
</feature>
<organism evidence="13 14">
    <name type="scientific">Peptoanaerobacter stomatis</name>
    <dbReference type="NCBI Taxonomy" id="796937"/>
    <lineage>
        <taxon>Bacteria</taxon>
        <taxon>Bacillati</taxon>
        <taxon>Bacillota</taxon>
        <taxon>Clostridia</taxon>
        <taxon>Peptostreptococcales</taxon>
        <taxon>Filifactoraceae</taxon>
        <taxon>Peptoanaerobacter</taxon>
    </lineage>
</organism>
<dbReference type="GO" id="GO:0051301">
    <property type="term" value="P:cell division"/>
    <property type="evidence" value="ECO:0007669"/>
    <property type="project" value="UniProtKB-KW"/>
</dbReference>
<dbReference type="Proteomes" id="UP000006437">
    <property type="component" value="Unassembled WGS sequence"/>
</dbReference>
<dbReference type="InterPro" id="IPR035911">
    <property type="entry name" value="MurE/MurF_N"/>
</dbReference>
<evidence type="ECO:0000256" key="4">
    <source>
        <dbReference type="ARBA" id="ARBA00022960"/>
    </source>
</evidence>
<dbReference type="GO" id="GO:0005524">
    <property type="term" value="F:ATP binding"/>
    <property type="evidence" value="ECO:0007669"/>
    <property type="project" value="UniProtKB-UniRule"/>
</dbReference>
<evidence type="ECO:0000259" key="10">
    <source>
        <dbReference type="Pfam" id="PF01225"/>
    </source>
</evidence>
<keyword evidence="5 8" id="KW-0573">Peptidoglycan synthesis</keyword>
<keyword evidence="7 8" id="KW-0961">Cell wall biogenesis/degradation</keyword>
<dbReference type="GO" id="GO:0008360">
    <property type="term" value="P:regulation of cell shape"/>
    <property type="evidence" value="ECO:0007669"/>
    <property type="project" value="UniProtKB-KW"/>
</dbReference>
<evidence type="ECO:0000256" key="8">
    <source>
        <dbReference type="HAMAP-Rule" id="MF_00208"/>
    </source>
</evidence>
<reference evidence="13 14" key="1">
    <citation type="submission" date="2011-08" db="EMBL/GenBank/DDBJ databases">
        <title>The Genome Sequence of Eubacteriaceae bacterium ACC19a.</title>
        <authorList>
            <consortium name="The Broad Institute Genome Sequencing Platform"/>
            <person name="Earl A."/>
            <person name="Ward D."/>
            <person name="Feldgarden M."/>
            <person name="Gevers D."/>
            <person name="Sizova M."/>
            <person name="Hazen A."/>
            <person name="Epstein S."/>
            <person name="Young S.K."/>
            <person name="Zeng Q."/>
            <person name="Gargeya S."/>
            <person name="Fitzgerald M."/>
            <person name="Haas B."/>
            <person name="Abouelleil A."/>
            <person name="Alvarado L."/>
            <person name="Arachchi H.M."/>
            <person name="Berlin A."/>
            <person name="Brown A."/>
            <person name="Chapman S.B."/>
            <person name="Chen Z."/>
            <person name="Dunbar C."/>
            <person name="Freedman E."/>
            <person name="Gearin G."/>
            <person name="Gellesch M."/>
            <person name="Goldberg J."/>
            <person name="Griggs A."/>
            <person name="Gujja S."/>
            <person name="Heiman D."/>
            <person name="Howarth C."/>
            <person name="Larson L."/>
            <person name="Lui A."/>
            <person name="MacDonald P.J.P."/>
            <person name="Montmayeur A."/>
            <person name="Murphy C."/>
            <person name="Neiman D."/>
            <person name="Pearson M."/>
            <person name="Priest M."/>
            <person name="Roberts A."/>
            <person name="Saif S."/>
            <person name="Shea T."/>
            <person name="Shenoy N."/>
            <person name="Sisk P."/>
            <person name="Stolte C."/>
            <person name="Sykes S."/>
            <person name="Wortman J."/>
            <person name="Nusbaum C."/>
            <person name="Birren B."/>
        </authorList>
    </citation>
    <scope>NUCLEOTIDE SEQUENCE [LARGE SCALE GENOMIC DNA]</scope>
    <source>
        <strain evidence="13 14">ACC19a</strain>
    </source>
</reference>
<dbReference type="InterPro" id="IPR000713">
    <property type="entry name" value="Mur_ligase_N"/>
</dbReference>
<comment type="cofactor">
    <cofactor evidence="8">
        <name>Mg(2+)</name>
        <dbReference type="ChEBI" id="CHEBI:18420"/>
    </cofactor>
</comment>
<evidence type="ECO:0000256" key="9">
    <source>
        <dbReference type="RuleBase" id="RU004135"/>
    </source>
</evidence>
<keyword evidence="8" id="KW-0436">Ligase</keyword>
<dbReference type="SUPFAM" id="SSF63418">
    <property type="entry name" value="MurE/MurF N-terminal domain"/>
    <property type="match status" value="1"/>
</dbReference>
<dbReference type="InterPro" id="IPR036565">
    <property type="entry name" value="Mur-like_cat_sf"/>
</dbReference>
<dbReference type="GO" id="GO:0016881">
    <property type="term" value="F:acid-amino acid ligase activity"/>
    <property type="evidence" value="ECO:0007669"/>
    <property type="project" value="UniProtKB-UniRule"/>
</dbReference>
<evidence type="ECO:0000259" key="12">
    <source>
        <dbReference type="Pfam" id="PF08245"/>
    </source>
</evidence>
<dbReference type="SUPFAM" id="SSF53623">
    <property type="entry name" value="MurD-like peptide ligases, catalytic domain"/>
    <property type="match status" value="1"/>
</dbReference>
<comment type="pathway">
    <text evidence="1 8 9">Cell wall biogenesis; peptidoglycan biosynthesis.</text>
</comment>
<dbReference type="HAMAP" id="MF_00208">
    <property type="entry name" value="MurE"/>
    <property type="match status" value="1"/>
</dbReference>
<dbReference type="EC" id="6.3.2.-" evidence="8"/>
<comment type="PTM">
    <text evidence="8">Carboxylation is probably crucial for Mg(2+) binding and, consequently, for the gamma-phosphate positioning of ATP.</text>
</comment>
<evidence type="ECO:0000256" key="5">
    <source>
        <dbReference type="ARBA" id="ARBA00022984"/>
    </source>
</evidence>
<proteinExistence type="inferred from homology"/>
<evidence type="ECO:0000259" key="11">
    <source>
        <dbReference type="Pfam" id="PF02875"/>
    </source>
</evidence>
<feature type="binding site" evidence="8">
    <location>
        <position position="188"/>
    </location>
    <ligand>
        <name>UDP-N-acetyl-alpha-D-muramoyl-L-alanyl-D-glutamate</name>
        <dbReference type="ChEBI" id="CHEBI:83900"/>
    </ligand>
</feature>
<dbReference type="PANTHER" id="PTHR23135">
    <property type="entry name" value="MUR LIGASE FAMILY MEMBER"/>
    <property type="match status" value="1"/>
</dbReference>